<reference evidence="2 3" key="1">
    <citation type="submission" date="2017-09" db="EMBL/GenBank/DDBJ databases">
        <title>Depth-based differentiation of microbial function through sediment-hosted aquifers and enrichment of novel symbionts in the deep terrestrial subsurface.</title>
        <authorList>
            <person name="Probst A.J."/>
            <person name="Ladd B."/>
            <person name="Jarett J.K."/>
            <person name="Geller-Mcgrath D.E."/>
            <person name="Sieber C.M."/>
            <person name="Emerson J.B."/>
            <person name="Anantharaman K."/>
            <person name="Thomas B.C."/>
            <person name="Malmstrom R."/>
            <person name="Stieglmeier M."/>
            <person name="Klingl A."/>
            <person name="Woyke T."/>
            <person name="Ryan C.M."/>
            <person name="Banfield J.F."/>
        </authorList>
    </citation>
    <scope>NUCLEOTIDE SEQUENCE [LARGE SCALE GENOMIC DNA]</scope>
    <source>
        <strain evidence="2">CG10_big_fil_rev_8_21_14_0_10_51_16</strain>
    </source>
</reference>
<dbReference type="InterPro" id="IPR025202">
    <property type="entry name" value="PLD-like_dom"/>
</dbReference>
<dbReference type="GO" id="GO:0030572">
    <property type="term" value="F:phosphatidyltransferase activity"/>
    <property type="evidence" value="ECO:0007669"/>
    <property type="project" value="UniProtKB-ARBA"/>
</dbReference>
<dbReference type="PANTHER" id="PTHR21248:SF22">
    <property type="entry name" value="PHOSPHOLIPASE D"/>
    <property type="match status" value="1"/>
</dbReference>
<dbReference type="InterPro" id="IPR001736">
    <property type="entry name" value="PLipase_D/transphosphatidylase"/>
</dbReference>
<feature type="domain" description="PLD phosphodiesterase" evidence="1">
    <location>
        <begin position="91"/>
        <end position="118"/>
    </location>
</feature>
<evidence type="ECO:0000259" key="1">
    <source>
        <dbReference type="PROSITE" id="PS50035"/>
    </source>
</evidence>
<dbReference type="SMART" id="SM00155">
    <property type="entry name" value="PLDc"/>
    <property type="match status" value="2"/>
</dbReference>
<gene>
    <name evidence="2" type="ORF">COV10_02995</name>
</gene>
<protein>
    <recommendedName>
        <fullName evidence="1">PLD phosphodiesterase domain-containing protein</fullName>
    </recommendedName>
</protein>
<evidence type="ECO:0000313" key="2">
    <source>
        <dbReference type="EMBL" id="PIR44825.1"/>
    </source>
</evidence>
<evidence type="ECO:0000313" key="3">
    <source>
        <dbReference type="Proteomes" id="UP000228767"/>
    </source>
</evidence>
<name>A0A2H0RGA3_9BACT</name>
<sequence length="345" mass="40119">MSSKIYHLSGSAIDAMYKATEAARHSIYWESYIFRNDVLPAHDFIEIFARKAREGLRVVIILDGFGSADLPREERAKLISAGVELLFFSSWFRRIHRKLLIIDERVAFFGGVNVGKQYIRWLDLQMRVSGRFVNTLLRSFAKSYALCGGLDKRLLEMKQADGPVKRLKMRLVEHWPLLGKLGLRKHYEARIRTAKQRLVIVSPYFIPHRWLIDALLRAKRRGVSVEVILPRDTDPKIGSVVNYIQAERLYRKGLHFFFTKEMIHAKALLVDDIEGMIGSQNIDALSFDHNVEMGAVFRQKRLVADLERIVARWKLQSIPYEKLDWHPKWYHKALGKLIDILQPVL</sequence>
<dbReference type="CDD" id="cd09110">
    <property type="entry name" value="PLDc_CLS_1"/>
    <property type="match status" value="1"/>
</dbReference>
<dbReference type="EMBL" id="PCYI01000019">
    <property type="protein sequence ID" value="PIR44825.1"/>
    <property type="molecule type" value="Genomic_DNA"/>
</dbReference>
<dbReference type="PANTHER" id="PTHR21248">
    <property type="entry name" value="CARDIOLIPIN SYNTHASE"/>
    <property type="match status" value="1"/>
</dbReference>
<dbReference type="Gene3D" id="3.30.870.10">
    <property type="entry name" value="Endonuclease Chain A"/>
    <property type="match status" value="2"/>
</dbReference>
<proteinExistence type="predicted"/>
<dbReference type="Pfam" id="PF13091">
    <property type="entry name" value="PLDc_2"/>
    <property type="match status" value="2"/>
</dbReference>
<dbReference type="AlphaFoldDB" id="A0A2H0RGA3"/>
<comment type="caution">
    <text evidence="2">The sequence shown here is derived from an EMBL/GenBank/DDBJ whole genome shotgun (WGS) entry which is preliminary data.</text>
</comment>
<dbReference type="Proteomes" id="UP000228767">
    <property type="component" value="Unassembled WGS sequence"/>
</dbReference>
<accession>A0A2H0RGA3</accession>
<dbReference type="PROSITE" id="PS50035">
    <property type="entry name" value="PLD"/>
    <property type="match status" value="2"/>
</dbReference>
<dbReference type="SUPFAM" id="SSF56024">
    <property type="entry name" value="Phospholipase D/nuclease"/>
    <property type="match status" value="2"/>
</dbReference>
<organism evidence="2 3">
    <name type="scientific">Candidatus Vogelbacteria bacterium CG10_big_fil_rev_8_21_14_0_10_51_16</name>
    <dbReference type="NCBI Taxonomy" id="1975045"/>
    <lineage>
        <taxon>Bacteria</taxon>
        <taxon>Candidatus Vogeliibacteriota</taxon>
    </lineage>
</organism>
<dbReference type="GO" id="GO:0032049">
    <property type="term" value="P:cardiolipin biosynthetic process"/>
    <property type="evidence" value="ECO:0007669"/>
    <property type="project" value="UniProtKB-ARBA"/>
</dbReference>
<feature type="domain" description="PLD phosphodiesterase" evidence="1">
    <location>
        <begin position="259"/>
        <end position="286"/>
    </location>
</feature>